<evidence type="ECO:0000313" key="10">
    <source>
        <dbReference type="Proteomes" id="UP000283269"/>
    </source>
</evidence>
<keyword evidence="1" id="KW-0732">Signal</keyword>
<dbReference type="GO" id="GO:0005524">
    <property type="term" value="F:ATP binding"/>
    <property type="evidence" value="ECO:0007669"/>
    <property type="project" value="UniProtKB-KW"/>
</dbReference>
<dbReference type="STRING" id="93625.A0A409XV08"/>
<name>A0A409XV08_PSICY</name>
<dbReference type="SUPFAM" id="SSF50965">
    <property type="entry name" value="Galactose oxidase, central domain"/>
    <property type="match status" value="1"/>
</dbReference>
<protein>
    <submittedName>
        <fullName evidence="9">Uncharacterized protein</fullName>
    </submittedName>
</protein>
<dbReference type="InterPro" id="IPR037293">
    <property type="entry name" value="Gal_Oxidase_central_sf"/>
</dbReference>
<dbReference type="AlphaFoldDB" id="A0A409XV08"/>
<dbReference type="Pfam" id="PF12271">
    <property type="entry name" value="Chs7"/>
    <property type="match status" value="1"/>
</dbReference>
<evidence type="ECO:0000313" key="9">
    <source>
        <dbReference type="EMBL" id="PPQ94537.1"/>
    </source>
</evidence>
<dbReference type="InterPro" id="IPR015202">
    <property type="entry name" value="GO-like_E_set"/>
</dbReference>
<feature type="domain" description="ClpA/ClpB AAA lid" evidence="8">
    <location>
        <begin position="303"/>
        <end position="363"/>
    </location>
</feature>
<keyword evidence="5" id="KW-1133">Transmembrane helix</keyword>
<evidence type="ECO:0000256" key="4">
    <source>
        <dbReference type="SAM" id="MobiDB-lite"/>
    </source>
</evidence>
<evidence type="ECO:0000259" key="8">
    <source>
        <dbReference type="Pfam" id="PF17871"/>
    </source>
</evidence>
<keyword evidence="3" id="KW-0067">ATP-binding</keyword>
<reference evidence="9 10" key="1">
    <citation type="journal article" date="2018" name="Evol. Lett.">
        <title>Horizontal gene cluster transfer increased hallucinogenic mushroom diversity.</title>
        <authorList>
            <person name="Reynolds H.T."/>
            <person name="Vijayakumar V."/>
            <person name="Gluck-Thaler E."/>
            <person name="Korotkin H.B."/>
            <person name="Matheny P.B."/>
            <person name="Slot J.C."/>
        </authorList>
    </citation>
    <scope>NUCLEOTIDE SEQUENCE [LARGE SCALE GENOMIC DNA]</scope>
    <source>
        <strain evidence="9 10">2631</strain>
    </source>
</reference>
<dbReference type="InterPro" id="IPR027417">
    <property type="entry name" value="P-loop_NTPase"/>
</dbReference>
<feature type="domain" description="Glyoxal oxidase N-terminal" evidence="6">
    <location>
        <begin position="60"/>
        <end position="193"/>
    </location>
</feature>
<feature type="region of interest" description="Disordered" evidence="4">
    <location>
        <begin position="457"/>
        <end position="478"/>
    </location>
</feature>
<dbReference type="PANTHER" id="PTHR32208:SF105">
    <property type="entry name" value="COPPER RADICAL OXIDASE"/>
    <property type="match status" value="1"/>
</dbReference>
<dbReference type="Gene3D" id="3.40.50.300">
    <property type="entry name" value="P-loop containing nucleotide triphosphate hydrolases"/>
    <property type="match status" value="1"/>
</dbReference>
<dbReference type="Proteomes" id="UP000283269">
    <property type="component" value="Unassembled WGS sequence"/>
</dbReference>
<proteinExistence type="predicted"/>
<dbReference type="Pfam" id="PF09118">
    <property type="entry name" value="GO-like_E_set"/>
    <property type="match status" value="1"/>
</dbReference>
<evidence type="ECO:0000256" key="2">
    <source>
        <dbReference type="ARBA" id="ARBA00022741"/>
    </source>
</evidence>
<keyword evidence="10" id="KW-1185">Reference proteome</keyword>
<feature type="transmembrane region" description="Helical" evidence="5">
    <location>
        <begin position="402"/>
        <end position="427"/>
    </location>
</feature>
<keyword evidence="2" id="KW-0547">Nucleotide-binding</keyword>
<dbReference type="InterPro" id="IPR041546">
    <property type="entry name" value="ClpA/ClpB_AAA_lid"/>
</dbReference>
<sequence>MGGEIGSNSAPQPNLEILPKPAGADTVINLDFLLKADPNNLYPFVIVLPSTKLFVVLAGRTYPLEGSAVPLPQHFSYTDPLQIFICGGSTNGAGDAIDNCVTIAPEAANSTWTLKRMPSKCVMPNLVSLPDGTVFIVNGATQGYAGFSLANNPNLNTVLYNPTWPLGSRFSILNNTIVARMYHSETNNPDGTVKYPEEFRVEVYIPPYSNQGLTPPNFTFTSNNWAYGSTNTIPNVKFFQGPISKLKVSLVSATLSTHGNAMGARTIFPQFSCPGTICMGYGYFPVTLYNALTCCLYPTGTVYSAHYISDRFLLDKTIDLVNEAASSLRLAQESKLEALDCEIMTLQIKLESLKKETDVLSVERRGKLEMELMAKRQQADELTTLWQTGASCKVFMRPIGDIIFGTAFFAGGQVLLFAFSVTICNAIKHYINELFFFSLRRLQSRCEVKDPFLAPSAGDYEEDTSSERYPNPPPLPGYPSSNGSIGDSTVFPAAGVWLWLQEMGHCSKKDLMTSASGYYVSVLTIENSRTALSQAAAKMAPPPHIILVRIQREPCYGLELVICAGQATEQCRAY</sequence>
<dbReference type="InterPro" id="IPR022057">
    <property type="entry name" value="Chs7"/>
</dbReference>
<dbReference type="EMBL" id="NHYD01000311">
    <property type="protein sequence ID" value="PPQ94537.1"/>
    <property type="molecule type" value="Genomic_DNA"/>
</dbReference>
<comment type="caution">
    <text evidence="9">The sequence shown here is derived from an EMBL/GenBank/DDBJ whole genome shotgun (WGS) entry which is preliminary data.</text>
</comment>
<dbReference type="Gene3D" id="2.130.10.80">
    <property type="entry name" value="Galactose oxidase/kelch, beta-propeller"/>
    <property type="match status" value="1"/>
</dbReference>
<evidence type="ECO:0000256" key="3">
    <source>
        <dbReference type="ARBA" id="ARBA00022840"/>
    </source>
</evidence>
<organism evidence="9 10">
    <name type="scientific">Psilocybe cyanescens</name>
    <dbReference type="NCBI Taxonomy" id="93625"/>
    <lineage>
        <taxon>Eukaryota</taxon>
        <taxon>Fungi</taxon>
        <taxon>Dikarya</taxon>
        <taxon>Basidiomycota</taxon>
        <taxon>Agaricomycotina</taxon>
        <taxon>Agaricomycetes</taxon>
        <taxon>Agaricomycetidae</taxon>
        <taxon>Agaricales</taxon>
        <taxon>Agaricineae</taxon>
        <taxon>Strophariaceae</taxon>
        <taxon>Psilocybe</taxon>
    </lineage>
</organism>
<feature type="domain" description="Galactose oxidase-like Early set" evidence="7">
    <location>
        <begin position="216"/>
        <end position="272"/>
    </location>
</feature>
<dbReference type="Pfam" id="PF07250">
    <property type="entry name" value="Glyoxal_oxid_N"/>
    <property type="match status" value="1"/>
</dbReference>
<dbReference type="InterPro" id="IPR009880">
    <property type="entry name" value="Glyoxal_oxidase_N"/>
</dbReference>
<evidence type="ECO:0000259" key="7">
    <source>
        <dbReference type="Pfam" id="PF09118"/>
    </source>
</evidence>
<gene>
    <name evidence="9" type="ORF">CVT25_012631</name>
</gene>
<dbReference type="InterPro" id="IPR011043">
    <property type="entry name" value="Gal_Oxase/kelch_b-propeller"/>
</dbReference>
<dbReference type="Pfam" id="PF17871">
    <property type="entry name" value="AAA_lid_9"/>
    <property type="match status" value="1"/>
</dbReference>
<dbReference type="InParanoid" id="A0A409XV08"/>
<accession>A0A409XV08</accession>
<evidence type="ECO:0000259" key="6">
    <source>
        <dbReference type="Pfam" id="PF07250"/>
    </source>
</evidence>
<dbReference type="OrthoDB" id="2019572at2759"/>
<dbReference type="PANTHER" id="PTHR32208">
    <property type="entry name" value="SECRETED PROTEIN-RELATED"/>
    <property type="match status" value="1"/>
</dbReference>
<keyword evidence="5" id="KW-0812">Transmembrane</keyword>
<evidence type="ECO:0000256" key="1">
    <source>
        <dbReference type="ARBA" id="ARBA00022729"/>
    </source>
</evidence>
<keyword evidence="5" id="KW-0472">Membrane</keyword>
<evidence type="ECO:0000256" key="5">
    <source>
        <dbReference type="SAM" id="Phobius"/>
    </source>
</evidence>